<dbReference type="Gene3D" id="1.10.357.10">
    <property type="entry name" value="Tetracycline Repressor, domain 2"/>
    <property type="match status" value="1"/>
</dbReference>
<comment type="caution">
    <text evidence="3">The sequence shown here is derived from an EMBL/GenBank/DDBJ whole genome shotgun (WGS) entry which is preliminary data.</text>
</comment>
<evidence type="ECO:0000256" key="1">
    <source>
        <dbReference type="ARBA" id="ARBA00023125"/>
    </source>
</evidence>
<dbReference type="RefSeq" id="WP_203730891.1">
    <property type="nucleotide sequence ID" value="NZ_BAAATX010000016.1"/>
</dbReference>
<feature type="domain" description="HTH tetR-type" evidence="2">
    <location>
        <begin position="22"/>
        <end position="65"/>
    </location>
</feature>
<organism evidence="3 4">
    <name type="scientific">Paractinoplanes durhamensis</name>
    <dbReference type="NCBI Taxonomy" id="113563"/>
    <lineage>
        <taxon>Bacteria</taxon>
        <taxon>Bacillati</taxon>
        <taxon>Actinomycetota</taxon>
        <taxon>Actinomycetes</taxon>
        <taxon>Micromonosporales</taxon>
        <taxon>Micromonosporaceae</taxon>
        <taxon>Paractinoplanes</taxon>
    </lineage>
</organism>
<accession>A0ABQ3Z382</accession>
<dbReference type="EMBL" id="BOML01000043">
    <property type="protein sequence ID" value="GIE04288.1"/>
    <property type="molecule type" value="Genomic_DNA"/>
</dbReference>
<proteinExistence type="predicted"/>
<evidence type="ECO:0000313" key="3">
    <source>
        <dbReference type="EMBL" id="GIE04288.1"/>
    </source>
</evidence>
<dbReference type="Proteomes" id="UP000637628">
    <property type="component" value="Unassembled WGS sequence"/>
</dbReference>
<evidence type="ECO:0000259" key="2">
    <source>
        <dbReference type="Pfam" id="PF00440"/>
    </source>
</evidence>
<keyword evidence="1" id="KW-0238">DNA-binding</keyword>
<sequence length="217" mass="23007">MVTAASPRRVRADALATQQLLVRTAERLFAERGVHAVSNRQIAEAAGQGSNSAVGYHIGTKADLVATIIRMHAVPMDRMRTRMLSRATDPRALIGCVVLPLTRHLAELGVPSWYARCSAQILIDPVLRTVAIDSATSTPPMRAAMDALLAAVPPAAVARAGMVGHLIIHTCADHERDIAGGNAPPGSWPQTGNLLIDAIADLLGVSSGKDRHRGDNR</sequence>
<gene>
    <name evidence="3" type="ORF">Adu01nite_56380</name>
</gene>
<name>A0ABQ3Z382_9ACTN</name>
<keyword evidence="4" id="KW-1185">Reference proteome</keyword>
<reference evidence="3 4" key="1">
    <citation type="submission" date="2021-01" db="EMBL/GenBank/DDBJ databases">
        <title>Whole genome shotgun sequence of Actinoplanes durhamensis NBRC 14914.</title>
        <authorList>
            <person name="Komaki H."/>
            <person name="Tamura T."/>
        </authorList>
    </citation>
    <scope>NUCLEOTIDE SEQUENCE [LARGE SCALE GENOMIC DNA]</scope>
    <source>
        <strain evidence="3 4">NBRC 14914</strain>
    </source>
</reference>
<dbReference type="SUPFAM" id="SSF46689">
    <property type="entry name" value="Homeodomain-like"/>
    <property type="match status" value="1"/>
</dbReference>
<protein>
    <submittedName>
        <fullName evidence="3">TetR family transcriptional regulator</fullName>
    </submittedName>
</protein>
<dbReference type="Pfam" id="PF00440">
    <property type="entry name" value="TetR_N"/>
    <property type="match status" value="1"/>
</dbReference>
<dbReference type="InterPro" id="IPR001647">
    <property type="entry name" value="HTH_TetR"/>
</dbReference>
<dbReference type="InterPro" id="IPR009057">
    <property type="entry name" value="Homeodomain-like_sf"/>
</dbReference>
<evidence type="ECO:0000313" key="4">
    <source>
        <dbReference type="Proteomes" id="UP000637628"/>
    </source>
</evidence>